<feature type="compositionally biased region" description="Basic residues" evidence="1">
    <location>
        <begin position="182"/>
        <end position="193"/>
    </location>
</feature>
<dbReference type="EnsemblFungi" id="MVLG_00050T0">
    <property type="protein sequence ID" value="MVLG_00050T0"/>
    <property type="gene ID" value="MVLG_00050"/>
</dbReference>
<protein>
    <recommendedName>
        <fullName evidence="5">Protein phosphatase inhibitor 2</fullName>
    </recommendedName>
</protein>
<feature type="compositionally biased region" description="Acidic residues" evidence="1">
    <location>
        <begin position="163"/>
        <end position="178"/>
    </location>
</feature>
<evidence type="ECO:0000313" key="4">
    <source>
        <dbReference type="Proteomes" id="UP000017200"/>
    </source>
</evidence>
<feature type="region of interest" description="Disordered" evidence="1">
    <location>
        <begin position="1"/>
        <end position="56"/>
    </location>
</feature>
<feature type="region of interest" description="Disordered" evidence="1">
    <location>
        <begin position="99"/>
        <end position="245"/>
    </location>
</feature>
<dbReference type="GO" id="GO:0004864">
    <property type="term" value="F:protein phosphatase inhibitor activity"/>
    <property type="evidence" value="ECO:0007669"/>
    <property type="project" value="InterPro"/>
</dbReference>
<dbReference type="HOGENOM" id="CLU_075836_0_0_1"/>
<evidence type="ECO:0000313" key="3">
    <source>
        <dbReference type="EnsemblFungi" id="MVLG_00050T0"/>
    </source>
</evidence>
<reference evidence="2 4" key="3">
    <citation type="journal article" date="2015" name="BMC Genomics">
        <title>Sex and parasites: genomic and transcriptomic analysis of Microbotryum lychnidis-dioicae, the biotrophic and plant-castrating anther smut fungus.</title>
        <authorList>
            <person name="Perlin M.H."/>
            <person name="Amselem J."/>
            <person name="Fontanillas E."/>
            <person name="Toh S.S."/>
            <person name="Chen Z."/>
            <person name="Goldberg J."/>
            <person name="Duplessis S."/>
            <person name="Henrissat B."/>
            <person name="Young S."/>
            <person name="Zeng Q."/>
            <person name="Aguileta G."/>
            <person name="Petit E."/>
            <person name="Badouin H."/>
            <person name="Andrews J."/>
            <person name="Razeeq D."/>
            <person name="Gabaldon T."/>
            <person name="Quesneville H."/>
            <person name="Giraud T."/>
            <person name="Hood M.E."/>
            <person name="Schultz D.J."/>
            <person name="Cuomo C.A."/>
        </authorList>
    </citation>
    <scope>NUCLEOTIDE SEQUENCE [LARGE SCALE GENOMIC DNA]</scope>
    <source>
        <strain evidence="4">p1A1 Lamole</strain>
        <strain evidence="2">P1A1 Lamole</strain>
    </source>
</reference>
<accession>U5GXX5</accession>
<dbReference type="OrthoDB" id="551302at2759"/>
<dbReference type="PANTHER" id="PTHR12398">
    <property type="entry name" value="PROTEIN PHOSPHATASE INHIBITOR"/>
    <property type="match status" value="1"/>
</dbReference>
<gene>
    <name evidence="2" type="ORF">MVLG_00050</name>
</gene>
<dbReference type="Proteomes" id="UP000017200">
    <property type="component" value="Unassembled WGS sequence"/>
</dbReference>
<dbReference type="InParanoid" id="U5GXX5"/>
<dbReference type="EMBL" id="AEIJ01000003">
    <property type="status" value="NOT_ANNOTATED_CDS"/>
    <property type="molecule type" value="Genomic_DNA"/>
</dbReference>
<dbReference type="STRING" id="683840.U5GXX5"/>
<feature type="compositionally biased region" description="Basic and acidic residues" evidence="1">
    <location>
        <begin position="135"/>
        <end position="162"/>
    </location>
</feature>
<dbReference type="EMBL" id="GL541643">
    <property type="protein sequence ID" value="KDE09644.1"/>
    <property type="molecule type" value="Genomic_DNA"/>
</dbReference>
<reference evidence="4" key="1">
    <citation type="submission" date="2010-11" db="EMBL/GenBank/DDBJ databases">
        <title>The genome sequence of Microbotryum violaceum strain p1A1 Lamole.</title>
        <authorList>
            <person name="Cuomo C."/>
            <person name="Perlin M."/>
            <person name="Young S.K."/>
            <person name="Zeng Q."/>
            <person name="Gargeya S."/>
            <person name="Alvarado L."/>
            <person name="Berlin A."/>
            <person name="Chapman S.B."/>
            <person name="Chen Z."/>
            <person name="Freedman E."/>
            <person name="Gellesch M."/>
            <person name="Goldberg J."/>
            <person name="Griggs A."/>
            <person name="Gujja S."/>
            <person name="Heilman E."/>
            <person name="Heiman D."/>
            <person name="Howarth C."/>
            <person name="Mehta T."/>
            <person name="Neiman D."/>
            <person name="Pearson M."/>
            <person name="Roberts A."/>
            <person name="Saif S."/>
            <person name="Shea T."/>
            <person name="Shenoy N."/>
            <person name="Sisk P."/>
            <person name="Stolte C."/>
            <person name="Sykes S."/>
            <person name="White J."/>
            <person name="Yandava C."/>
            <person name="Haas B."/>
            <person name="Nusbaum C."/>
            <person name="Birren B."/>
        </authorList>
    </citation>
    <scope>NUCLEOTIDE SEQUENCE [LARGE SCALE GENOMIC DNA]</scope>
    <source>
        <strain evidence="4">p1A1 Lamole</strain>
    </source>
</reference>
<dbReference type="Gene3D" id="6.10.250.1050">
    <property type="match status" value="1"/>
</dbReference>
<organism evidence="2">
    <name type="scientific">Microbotryum lychnidis-dioicae (strain p1A1 Lamole / MvSl-1064)</name>
    <name type="common">Anther smut fungus</name>
    <dbReference type="NCBI Taxonomy" id="683840"/>
    <lineage>
        <taxon>Eukaryota</taxon>
        <taxon>Fungi</taxon>
        <taxon>Dikarya</taxon>
        <taxon>Basidiomycota</taxon>
        <taxon>Pucciniomycotina</taxon>
        <taxon>Microbotryomycetes</taxon>
        <taxon>Microbotryales</taxon>
        <taxon>Microbotryaceae</taxon>
        <taxon>Microbotryum</taxon>
    </lineage>
</organism>
<sequence>MSSDYAIDDPTTTETASPPASPAPRRRLSRSASSHPARGILKNSNSTTRAATSNGNALVWDEGNLALNELQKDSTMKISEPKTPYVRYDAETDTVMDLDKIPGFELGQADAVAEGDDPTLPVHTTPPSPGTSSRRGSESNSRRGSESSEKMVKVERPSIAHGEDDDNDDDDDELADEETLAHRKQFAQKRGGHYRNEAEAMKRAQAMLAEEDDDSSDPDVARPPVPPMPTSGLAQSHGTTEEEEA</sequence>
<feature type="compositionally biased region" description="Polar residues" evidence="1">
    <location>
        <begin position="42"/>
        <end position="56"/>
    </location>
</feature>
<dbReference type="PANTHER" id="PTHR12398:SF20">
    <property type="entry name" value="PROTEIN PHOSPHATASE 1 REGULATORY INHIBITOR SUBUNIT 2"/>
    <property type="match status" value="1"/>
</dbReference>
<evidence type="ECO:0008006" key="5">
    <source>
        <dbReference type="Google" id="ProtNLM"/>
    </source>
</evidence>
<name>U5GXX5_USTV1</name>
<dbReference type="AlphaFoldDB" id="U5GXX5"/>
<dbReference type="OMA" id="HLQWDEE"/>
<dbReference type="InterPro" id="IPR007062">
    <property type="entry name" value="PPI-2"/>
</dbReference>
<evidence type="ECO:0000313" key="2">
    <source>
        <dbReference type="EMBL" id="KDE09644.1"/>
    </source>
</evidence>
<evidence type="ECO:0000256" key="1">
    <source>
        <dbReference type="SAM" id="MobiDB-lite"/>
    </source>
</evidence>
<proteinExistence type="predicted"/>
<keyword evidence="4" id="KW-1185">Reference proteome</keyword>
<dbReference type="Pfam" id="PF04979">
    <property type="entry name" value="IPP-2"/>
    <property type="match status" value="1"/>
</dbReference>
<dbReference type="GO" id="GO:0009966">
    <property type="term" value="P:regulation of signal transduction"/>
    <property type="evidence" value="ECO:0007669"/>
    <property type="project" value="InterPro"/>
</dbReference>
<reference evidence="3" key="4">
    <citation type="submission" date="2015-06" db="UniProtKB">
        <authorList>
            <consortium name="EnsemblFungi"/>
        </authorList>
    </citation>
    <scope>IDENTIFICATION</scope>
</reference>
<reference evidence="2" key="2">
    <citation type="submission" date="2010-11" db="EMBL/GenBank/DDBJ databases">
        <authorList>
            <consortium name="The Broad Institute Genome Sequencing Platform"/>
            <person name="Earl A."/>
            <person name="Ward D."/>
            <person name="Feldgarden M."/>
            <person name="Gevers D."/>
            <person name="Butler R."/>
            <person name="Young S.K."/>
            <person name="Zeng Q."/>
            <person name="Gargeya S."/>
            <person name="Fitzgerald M."/>
            <person name="Haas B."/>
            <person name="Abouelleil A."/>
            <person name="Alvarado L."/>
            <person name="Arachchi H.M."/>
            <person name="Berlin A."/>
            <person name="Brown A."/>
            <person name="Chapman S.B."/>
            <person name="Chen Z."/>
            <person name="Dunbar C."/>
            <person name="Freedman E."/>
            <person name="Gearin G."/>
            <person name="Gellesch M."/>
            <person name="Goldberg J."/>
            <person name="Griggs A."/>
            <person name="Gujja S."/>
            <person name="Heilman E."/>
            <person name="Heiman D."/>
            <person name="Howarth C."/>
            <person name="Larson L."/>
            <person name="Lui A."/>
            <person name="MacDonald P.J.P."/>
            <person name="Mehta T."/>
            <person name="Montmayeur A."/>
            <person name="Murphy C."/>
            <person name="Neiman D."/>
            <person name="Pearson M."/>
            <person name="Priest M."/>
            <person name="Roberts A."/>
            <person name="Saif S."/>
            <person name="Shea T."/>
            <person name="Shenoy N."/>
            <person name="Sisk P."/>
            <person name="Stolte C."/>
            <person name="Sykes S."/>
            <person name="White J."/>
            <person name="Yandava C."/>
            <person name="Wortman J."/>
            <person name="Nusbaum C."/>
            <person name="Birren B."/>
        </authorList>
    </citation>
    <scope>NUCLEOTIDE SEQUENCE</scope>
    <source>
        <strain evidence="2">P1A1 Lamole</strain>
    </source>
</reference>